<gene>
    <name evidence="1" type="ORF">RPERSI_LOCUS15031</name>
</gene>
<comment type="caution">
    <text evidence="1">The sequence shown here is derived from an EMBL/GenBank/DDBJ whole genome shotgun (WGS) entry which is preliminary data.</text>
</comment>
<name>A0ACA9QN64_9GLOM</name>
<organism evidence="1 2">
    <name type="scientific">Racocetra persica</name>
    <dbReference type="NCBI Taxonomy" id="160502"/>
    <lineage>
        <taxon>Eukaryota</taxon>
        <taxon>Fungi</taxon>
        <taxon>Fungi incertae sedis</taxon>
        <taxon>Mucoromycota</taxon>
        <taxon>Glomeromycotina</taxon>
        <taxon>Glomeromycetes</taxon>
        <taxon>Diversisporales</taxon>
        <taxon>Gigasporaceae</taxon>
        <taxon>Racocetra</taxon>
    </lineage>
</organism>
<evidence type="ECO:0000313" key="2">
    <source>
        <dbReference type="Proteomes" id="UP000789920"/>
    </source>
</evidence>
<feature type="non-terminal residue" evidence="1">
    <location>
        <position position="187"/>
    </location>
</feature>
<evidence type="ECO:0000313" key="1">
    <source>
        <dbReference type="EMBL" id="CAG8759161.1"/>
    </source>
</evidence>
<reference evidence="1" key="1">
    <citation type="submission" date="2021-06" db="EMBL/GenBank/DDBJ databases">
        <authorList>
            <person name="Kallberg Y."/>
            <person name="Tangrot J."/>
            <person name="Rosling A."/>
        </authorList>
    </citation>
    <scope>NUCLEOTIDE SEQUENCE</scope>
    <source>
        <strain evidence="1">MA461A</strain>
    </source>
</reference>
<proteinExistence type="predicted"/>
<dbReference type="Proteomes" id="UP000789920">
    <property type="component" value="Unassembled WGS sequence"/>
</dbReference>
<protein>
    <submittedName>
        <fullName evidence="1">6428_t:CDS:1</fullName>
    </submittedName>
</protein>
<accession>A0ACA9QN64</accession>
<feature type="non-terminal residue" evidence="1">
    <location>
        <position position="1"/>
    </location>
</feature>
<sequence length="187" mass="22140">NSDTPKSFKYYWEEMHVLENSNTSFCKISKVLIDQAENRVNKKKYEDLVRRVPLATNNVTIFLKIKKNITHYLCPNIVQYLVSQMKECIYYTAFCSNIEEVENTSASELSGNEFFENELDNILSFISENYQEYVNDDLVDQQLFYEKVWEELNKIHQVDMSEKNEDLNKENICLNVQFKNLIVVTTK</sequence>
<keyword evidence="2" id="KW-1185">Reference proteome</keyword>
<dbReference type="EMBL" id="CAJVQC010035501">
    <property type="protein sequence ID" value="CAG8759161.1"/>
    <property type="molecule type" value="Genomic_DNA"/>
</dbReference>